<evidence type="ECO:0000313" key="6">
    <source>
        <dbReference type="Proteomes" id="UP001464555"/>
    </source>
</evidence>
<feature type="domain" description="Cleaved adhesin" evidence="3">
    <location>
        <begin position="23"/>
        <end position="118"/>
    </location>
</feature>
<feature type="chain" id="PRO_5047378179" evidence="2">
    <location>
        <begin position="21"/>
        <end position="268"/>
    </location>
</feature>
<proteinExistence type="predicted"/>
<dbReference type="Pfam" id="PF07675">
    <property type="entry name" value="Cleaved_Adhesin"/>
    <property type="match status" value="1"/>
</dbReference>
<gene>
    <name evidence="5" type="ORF">AAEO56_12680</name>
</gene>
<dbReference type="Pfam" id="PF18962">
    <property type="entry name" value="Por_Secre_tail"/>
    <property type="match status" value="1"/>
</dbReference>
<sequence length="268" mass="29664">MKAKLLLVLSFISMAGYAQLQTEGFENNGNALPIGWQQINVSGPAWQWHPSMTGNPDQPPFEGDHAAYMSDENVASGTAEDWLVTPQFLVIENAHLKFYSRLQQDGDQQTTYRVMIHVGLSPIDISSYTELQQWTELEINPQQLVYNEIVVPIPAAYVGQMAYIAFVMNSDNGDGWLVDDVGVYGGVMNASNFTNEGIKLYPNPVKEQLNITMSGKDFLSVEVFDCNGRKCITSLNDGKIDMSLLSGGLYLVKVTTPEGTGSYKVFKE</sequence>
<dbReference type="NCBIfam" id="TIGR04183">
    <property type="entry name" value="Por_Secre_tail"/>
    <property type="match status" value="1"/>
</dbReference>
<dbReference type="InterPro" id="IPR011628">
    <property type="entry name" value="Cleaved_adhesin"/>
</dbReference>
<dbReference type="RefSeq" id="WP_341697440.1">
    <property type="nucleotide sequence ID" value="NZ_JBBYHR010000007.1"/>
</dbReference>
<feature type="signal peptide" evidence="2">
    <location>
        <begin position="1"/>
        <end position="20"/>
    </location>
</feature>
<keyword evidence="6" id="KW-1185">Reference proteome</keyword>
<evidence type="ECO:0000259" key="3">
    <source>
        <dbReference type="Pfam" id="PF07675"/>
    </source>
</evidence>
<dbReference type="NCBIfam" id="NF038128">
    <property type="entry name" value="choice_anch_J"/>
    <property type="match status" value="1"/>
</dbReference>
<evidence type="ECO:0000256" key="1">
    <source>
        <dbReference type="ARBA" id="ARBA00022729"/>
    </source>
</evidence>
<dbReference type="InterPro" id="IPR026444">
    <property type="entry name" value="Secre_tail"/>
</dbReference>
<accession>A0ABU9HZB6</accession>
<evidence type="ECO:0000313" key="5">
    <source>
        <dbReference type="EMBL" id="MEL1245124.1"/>
    </source>
</evidence>
<keyword evidence="1 2" id="KW-0732">Signal</keyword>
<evidence type="ECO:0000259" key="4">
    <source>
        <dbReference type="Pfam" id="PF18962"/>
    </source>
</evidence>
<comment type="caution">
    <text evidence="5">The sequence shown here is derived from an EMBL/GenBank/DDBJ whole genome shotgun (WGS) entry which is preliminary data.</text>
</comment>
<organism evidence="5 6">
    <name type="scientific">Flavobacterium arundinis</name>
    <dbReference type="NCBI Taxonomy" id="3139143"/>
    <lineage>
        <taxon>Bacteria</taxon>
        <taxon>Pseudomonadati</taxon>
        <taxon>Bacteroidota</taxon>
        <taxon>Flavobacteriia</taxon>
        <taxon>Flavobacteriales</taxon>
        <taxon>Flavobacteriaceae</taxon>
        <taxon>Flavobacterium</taxon>
    </lineage>
</organism>
<feature type="domain" description="Secretion system C-terminal sorting" evidence="4">
    <location>
        <begin position="200"/>
        <end position="261"/>
    </location>
</feature>
<dbReference type="Gene3D" id="2.60.120.200">
    <property type="match status" value="1"/>
</dbReference>
<protein>
    <submittedName>
        <fullName evidence="5">Choice-of-anchor J domain-containing protein</fullName>
    </submittedName>
</protein>
<dbReference type="EMBL" id="JBBYHR010000007">
    <property type="protein sequence ID" value="MEL1245124.1"/>
    <property type="molecule type" value="Genomic_DNA"/>
</dbReference>
<reference evidence="5 6" key="1">
    <citation type="submission" date="2024-04" db="EMBL/GenBank/DDBJ databases">
        <title>Flavobacterium sp. DGU11 16S ribosomal RNA gene Genome sequencing and assembly.</title>
        <authorList>
            <person name="Park S."/>
        </authorList>
    </citation>
    <scope>NUCLEOTIDE SEQUENCE [LARGE SCALE GENOMIC DNA]</scope>
    <source>
        <strain evidence="5 6">DGU11</strain>
    </source>
</reference>
<name>A0ABU9HZB6_9FLAO</name>
<evidence type="ECO:0000256" key="2">
    <source>
        <dbReference type="SAM" id="SignalP"/>
    </source>
</evidence>
<dbReference type="Proteomes" id="UP001464555">
    <property type="component" value="Unassembled WGS sequence"/>
</dbReference>